<dbReference type="RefSeq" id="WP_260275369.1">
    <property type="nucleotide sequence ID" value="NZ_JANAVZ010000001.1"/>
</dbReference>
<dbReference type="Proteomes" id="UP001320702">
    <property type="component" value="Unassembled WGS sequence"/>
</dbReference>
<comment type="subcellular location">
    <subcellularLocation>
        <location evidence="1">Cell membrane</location>
        <topology evidence="1">Single-pass membrane protein</topology>
    </subcellularLocation>
    <subcellularLocation>
        <location evidence="7">Cell membrane</location>
        <topology evidence="7">Single-pass type II membrane protein</topology>
    </subcellularLocation>
</comment>
<dbReference type="InterPro" id="IPR003400">
    <property type="entry name" value="ExbD"/>
</dbReference>
<keyword evidence="5" id="KW-1133">Transmembrane helix</keyword>
<evidence type="ECO:0000256" key="1">
    <source>
        <dbReference type="ARBA" id="ARBA00004162"/>
    </source>
</evidence>
<evidence type="ECO:0000256" key="6">
    <source>
        <dbReference type="ARBA" id="ARBA00023136"/>
    </source>
</evidence>
<name>A0ABT2K4I6_9RHOB</name>
<gene>
    <name evidence="8" type="ORF">MU516_01115</name>
</gene>
<evidence type="ECO:0000256" key="2">
    <source>
        <dbReference type="ARBA" id="ARBA00005811"/>
    </source>
</evidence>
<keyword evidence="4 7" id="KW-0812">Transmembrane</keyword>
<dbReference type="EMBL" id="JANAVZ010000001">
    <property type="protein sequence ID" value="MCT4331463.1"/>
    <property type="molecule type" value="Genomic_DNA"/>
</dbReference>
<evidence type="ECO:0000256" key="3">
    <source>
        <dbReference type="ARBA" id="ARBA00022475"/>
    </source>
</evidence>
<dbReference type="Pfam" id="PF02472">
    <property type="entry name" value="ExbD"/>
    <property type="match status" value="1"/>
</dbReference>
<keyword evidence="7" id="KW-0813">Transport</keyword>
<organism evidence="8 9">
    <name type="scientific">Paracoccus maritimus</name>
    <dbReference type="NCBI Taxonomy" id="2933292"/>
    <lineage>
        <taxon>Bacteria</taxon>
        <taxon>Pseudomonadati</taxon>
        <taxon>Pseudomonadota</taxon>
        <taxon>Alphaproteobacteria</taxon>
        <taxon>Rhodobacterales</taxon>
        <taxon>Paracoccaceae</taxon>
        <taxon>Paracoccus</taxon>
    </lineage>
</organism>
<evidence type="ECO:0000313" key="9">
    <source>
        <dbReference type="Proteomes" id="UP001320702"/>
    </source>
</evidence>
<evidence type="ECO:0000256" key="4">
    <source>
        <dbReference type="ARBA" id="ARBA00022692"/>
    </source>
</evidence>
<keyword evidence="6" id="KW-0472">Membrane</keyword>
<comment type="caution">
    <text evidence="8">The sequence shown here is derived from an EMBL/GenBank/DDBJ whole genome shotgun (WGS) entry which is preliminary data.</text>
</comment>
<proteinExistence type="inferred from homology"/>
<evidence type="ECO:0000256" key="5">
    <source>
        <dbReference type="ARBA" id="ARBA00022989"/>
    </source>
</evidence>
<protein>
    <submittedName>
        <fullName evidence="8">Biopolymer transporter ExbD</fullName>
    </submittedName>
</protein>
<comment type="similarity">
    <text evidence="2 7">Belongs to the ExbD/TolR family.</text>
</comment>
<accession>A0ABT2K4I6</accession>
<evidence type="ECO:0000256" key="7">
    <source>
        <dbReference type="RuleBase" id="RU003879"/>
    </source>
</evidence>
<dbReference type="PANTHER" id="PTHR30558:SF3">
    <property type="entry name" value="BIOPOLYMER TRANSPORT PROTEIN EXBD-RELATED"/>
    <property type="match status" value="1"/>
</dbReference>
<sequence>MSTGGFDFGPRPHPRRMSLTPMIDVVFLLLIFFMLSSRFGMDAVLPIAGGAEGAGSEWQGAPRLIDIAPDTVSLNGVATDIDALAVELAPLMPSADAAVILRPRDGADLQRLVDVMDQLRGDGLQNMILVE</sequence>
<evidence type="ECO:0000313" key="8">
    <source>
        <dbReference type="EMBL" id="MCT4331463.1"/>
    </source>
</evidence>
<reference evidence="8 9" key="1">
    <citation type="submission" date="2022-04" db="EMBL/GenBank/DDBJ databases">
        <title>Paracoccus sp. YLB-12 draft genome sequence.</title>
        <authorList>
            <person name="Yu L."/>
        </authorList>
    </citation>
    <scope>NUCLEOTIDE SEQUENCE [LARGE SCALE GENOMIC DNA]</scope>
    <source>
        <strain evidence="8 9">YLB-12</strain>
    </source>
</reference>
<keyword evidence="9" id="KW-1185">Reference proteome</keyword>
<keyword evidence="7" id="KW-0653">Protein transport</keyword>
<keyword evidence="3" id="KW-1003">Cell membrane</keyword>
<dbReference type="PANTHER" id="PTHR30558">
    <property type="entry name" value="EXBD MEMBRANE COMPONENT OF PMF-DRIVEN MACROMOLECULE IMPORT SYSTEM"/>
    <property type="match status" value="1"/>
</dbReference>